<dbReference type="PANTHER" id="PTHR24171">
    <property type="entry name" value="ANKYRIN REPEAT DOMAIN-CONTAINING PROTEIN 39-RELATED"/>
    <property type="match status" value="1"/>
</dbReference>
<evidence type="ECO:0000313" key="6">
    <source>
        <dbReference type="Proteomes" id="UP000834106"/>
    </source>
</evidence>
<organism evidence="5 6">
    <name type="scientific">Fraxinus pennsylvanica</name>
    <dbReference type="NCBI Taxonomy" id="56036"/>
    <lineage>
        <taxon>Eukaryota</taxon>
        <taxon>Viridiplantae</taxon>
        <taxon>Streptophyta</taxon>
        <taxon>Embryophyta</taxon>
        <taxon>Tracheophyta</taxon>
        <taxon>Spermatophyta</taxon>
        <taxon>Magnoliopsida</taxon>
        <taxon>eudicotyledons</taxon>
        <taxon>Gunneridae</taxon>
        <taxon>Pentapetalae</taxon>
        <taxon>asterids</taxon>
        <taxon>lamiids</taxon>
        <taxon>Lamiales</taxon>
        <taxon>Oleaceae</taxon>
        <taxon>Oleeae</taxon>
        <taxon>Fraxinus</taxon>
    </lineage>
</organism>
<evidence type="ECO:0000256" key="1">
    <source>
        <dbReference type="ARBA" id="ARBA00022737"/>
    </source>
</evidence>
<dbReference type="SUPFAM" id="SSF48403">
    <property type="entry name" value="Ankyrin repeat"/>
    <property type="match status" value="1"/>
</dbReference>
<dbReference type="PANTHER" id="PTHR24171:SF8">
    <property type="entry name" value="BRCA1-ASSOCIATED RING DOMAIN PROTEIN 1"/>
    <property type="match status" value="1"/>
</dbReference>
<evidence type="ECO:0000313" key="5">
    <source>
        <dbReference type="EMBL" id="CAI9785641.1"/>
    </source>
</evidence>
<keyword evidence="2 3" id="KW-0040">ANK repeat</keyword>
<dbReference type="PROSITE" id="PS50202">
    <property type="entry name" value="MSP"/>
    <property type="match status" value="1"/>
</dbReference>
<dbReference type="InterPro" id="IPR000535">
    <property type="entry name" value="MSP_dom"/>
</dbReference>
<dbReference type="Proteomes" id="UP000834106">
    <property type="component" value="Chromosome 22"/>
</dbReference>
<sequence length="471" mass="51349">MDRLIKSDVQELNLFFTKGQKCSITFELTNLMHTMSVAVSLTTSNPSNFSFSQCFSLIPPLSTASFTVFLNQPCDQPPLSMPPETVLVRSSMLPTGKAHQDDLRRLFSKPGPHIFKDATLPISFVGPHVVEFLLSPSNKSLEMNFLFSKAISWCDDSQLNSLLRFAAKNGNSYAVSGLVEAGADVNERDLEGESALSLAVKSGNVDSVQVLIESGSTIDNKIDRFLHETAASGQVELMEVLCLGYVDIELNSVNSQNQTALHVAAIHGHVEALQFLLSIGSDPDITDSNGWTPLHFAAREGSVEAAEFLLNHSFFAKYALTKEGKTAFSLAVDKGNSHLYDMLQLGDMLHRAARIDDVHTMKSCLAQGGKVNGRDQYGWTPLHRAAFKGHIESVKILVSHGARVDLVDGTGYTPLLRAVEAGHVQVAMHLLSHGAKANLKSLKGVVPSDLECFKKYNSLVNPLEQEEGLKL</sequence>
<dbReference type="Gene3D" id="2.60.40.10">
    <property type="entry name" value="Immunoglobulins"/>
    <property type="match status" value="1"/>
</dbReference>
<feature type="repeat" description="ANK" evidence="3">
    <location>
        <begin position="377"/>
        <end position="409"/>
    </location>
</feature>
<keyword evidence="6" id="KW-1185">Reference proteome</keyword>
<protein>
    <recommendedName>
        <fullName evidence="4">MSP domain-containing protein</fullName>
    </recommendedName>
</protein>
<dbReference type="AlphaFoldDB" id="A0AAD2ACH7"/>
<dbReference type="InterPro" id="IPR008962">
    <property type="entry name" value="PapD-like_sf"/>
</dbReference>
<feature type="repeat" description="ANK" evidence="3">
    <location>
        <begin position="158"/>
        <end position="190"/>
    </location>
</feature>
<dbReference type="EMBL" id="OU503057">
    <property type="protein sequence ID" value="CAI9785641.1"/>
    <property type="molecule type" value="Genomic_DNA"/>
</dbReference>
<evidence type="ECO:0000256" key="2">
    <source>
        <dbReference type="ARBA" id="ARBA00023043"/>
    </source>
</evidence>
<reference evidence="5" key="1">
    <citation type="submission" date="2023-05" db="EMBL/GenBank/DDBJ databases">
        <authorList>
            <person name="Huff M."/>
        </authorList>
    </citation>
    <scope>NUCLEOTIDE SEQUENCE</scope>
</reference>
<dbReference type="SUPFAM" id="SSF49354">
    <property type="entry name" value="PapD-like"/>
    <property type="match status" value="1"/>
</dbReference>
<evidence type="ECO:0000259" key="4">
    <source>
        <dbReference type="PROSITE" id="PS50202"/>
    </source>
</evidence>
<dbReference type="PROSITE" id="PS50297">
    <property type="entry name" value="ANK_REP_REGION"/>
    <property type="match status" value="6"/>
</dbReference>
<keyword evidence="1" id="KW-0677">Repeat</keyword>
<dbReference type="SMART" id="SM00248">
    <property type="entry name" value="ANK"/>
    <property type="match status" value="7"/>
</dbReference>
<accession>A0AAD2ACH7</accession>
<feature type="repeat" description="ANK" evidence="3">
    <location>
        <begin position="289"/>
        <end position="313"/>
    </location>
</feature>
<dbReference type="PROSITE" id="PS50088">
    <property type="entry name" value="ANK_REPEAT"/>
    <property type="match status" value="6"/>
</dbReference>
<dbReference type="PRINTS" id="PR01415">
    <property type="entry name" value="ANKYRIN"/>
</dbReference>
<name>A0AAD2ACH7_9LAMI</name>
<feature type="repeat" description="ANK" evidence="3">
    <location>
        <begin position="256"/>
        <end position="288"/>
    </location>
</feature>
<dbReference type="InterPro" id="IPR036770">
    <property type="entry name" value="Ankyrin_rpt-contain_sf"/>
</dbReference>
<dbReference type="InterPro" id="IPR013783">
    <property type="entry name" value="Ig-like_fold"/>
</dbReference>
<proteinExistence type="predicted"/>
<feature type="domain" description="MSP" evidence="4">
    <location>
        <begin position="3"/>
        <end position="125"/>
    </location>
</feature>
<dbReference type="InterPro" id="IPR002110">
    <property type="entry name" value="Ankyrin_rpt"/>
</dbReference>
<feature type="repeat" description="ANK" evidence="3">
    <location>
        <begin position="191"/>
        <end position="223"/>
    </location>
</feature>
<dbReference type="Pfam" id="PF12796">
    <property type="entry name" value="Ank_2"/>
    <property type="match status" value="3"/>
</dbReference>
<feature type="repeat" description="ANK" evidence="3">
    <location>
        <begin position="410"/>
        <end position="442"/>
    </location>
</feature>
<dbReference type="Gene3D" id="1.25.40.20">
    <property type="entry name" value="Ankyrin repeat-containing domain"/>
    <property type="match status" value="3"/>
</dbReference>
<gene>
    <name evidence="5" type="ORF">FPE_LOCUS33071</name>
</gene>
<evidence type="ECO:0000256" key="3">
    <source>
        <dbReference type="PROSITE-ProRule" id="PRU00023"/>
    </source>
</evidence>